<comment type="caution">
    <text evidence="1">The sequence shown here is derived from an EMBL/GenBank/DDBJ whole genome shotgun (WGS) entry which is preliminary data.</text>
</comment>
<name>A0ACB5RT27_9PEZI</name>
<keyword evidence="2" id="KW-1185">Reference proteome</keyword>
<evidence type="ECO:0000313" key="1">
    <source>
        <dbReference type="EMBL" id="GME23690.1"/>
    </source>
</evidence>
<organism evidence="1 2">
    <name type="scientific">Neofusicoccum parvum</name>
    <dbReference type="NCBI Taxonomy" id="310453"/>
    <lineage>
        <taxon>Eukaryota</taxon>
        <taxon>Fungi</taxon>
        <taxon>Dikarya</taxon>
        <taxon>Ascomycota</taxon>
        <taxon>Pezizomycotina</taxon>
        <taxon>Dothideomycetes</taxon>
        <taxon>Dothideomycetes incertae sedis</taxon>
        <taxon>Botryosphaeriales</taxon>
        <taxon>Botryosphaeriaceae</taxon>
        <taxon>Neofusicoccum</taxon>
    </lineage>
</organism>
<proteinExistence type="predicted"/>
<dbReference type="Proteomes" id="UP001165186">
    <property type="component" value="Unassembled WGS sequence"/>
</dbReference>
<sequence>MTSQTRHLEVPGAPRSSQQEECTRTTSETVEERYHVFTYRQKFLIVILISCAATFSPLASNIYFPALELISEEMNASKEEMALTITVYMIAQGIAPSLWGPISDCIGRRQVLICTLLLFHLTNIALALAPTTPLLTALRALQALASSATISLGAGVIADIAPAAERGGFTGAFAGVRQVSVAVGPVVGGGLAGALGFRAVFWFLAASAAAVVVAVAAFLPETLRRVAGDGRVVLRGWRYEPVWRAAAPWRVAERRRRGREGGSAASSRRGSGDGLVRRGGDGDVEMMAPSSCGGSSRRGSDSSSERSLRVKGQRVPRPLTQEVEGPGRITWRIFFEPARFLLEKDVGCTLFFGAVVYTVFSMVTSSTTFLLVDHYGLNTVQIGFCFLPNGIGCALGSYISGLALDRDFSLASLAHLATDPSLPAASLKQKSTLPYSFPLERARLSQLPLAVSIFVFGVVLYGFSFSPSATAGPAHLAVPLLAQFAIGLAATAVLNVNNTLTVDLYPGKGAAAAAVNNLARCLVGAVGVAVIEIALARAAPVVVFGILAGVVVAASPAVWAEWVWGQGWRRERAERMARKEEDEVTRRSRRG</sequence>
<accession>A0ACB5RT27</accession>
<reference evidence="1" key="1">
    <citation type="submission" date="2024-09" db="EMBL/GenBank/DDBJ databases">
        <title>Draft Genome Sequences of Neofusicoccum parvum.</title>
        <authorList>
            <person name="Ashida A."/>
            <person name="Camagna M."/>
            <person name="Tanaka A."/>
            <person name="Takemoto D."/>
        </authorList>
    </citation>
    <scope>NUCLEOTIDE SEQUENCE</scope>
    <source>
        <strain evidence="1">PPO83</strain>
    </source>
</reference>
<gene>
    <name evidence="1" type="primary">g8233</name>
    <name evidence="1" type="ORF">NpPPO83_00008233</name>
</gene>
<dbReference type="EMBL" id="BSXG01000008">
    <property type="protein sequence ID" value="GME23690.1"/>
    <property type="molecule type" value="Genomic_DNA"/>
</dbReference>
<protein>
    <submittedName>
        <fullName evidence="1">Major facilitator superfamily transporter protein</fullName>
    </submittedName>
</protein>
<evidence type="ECO:0000313" key="2">
    <source>
        <dbReference type="Proteomes" id="UP001165186"/>
    </source>
</evidence>